<evidence type="ECO:0000313" key="1">
    <source>
        <dbReference type="EMBL" id="BFP48616.1"/>
    </source>
</evidence>
<gene>
    <name evidence="1" type="ORF">KCMC57_49840</name>
</gene>
<name>A0AB33K1B0_9ACTN</name>
<proteinExistence type="predicted"/>
<dbReference type="AlphaFoldDB" id="A0AB33K1B0"/>
<dbReference type="RefSeq" id="WP_407990813.1">
    <property type="nucleotide sequence ID" value="NZ_AP035881.2"/>
</dbReference>
<sequence>MTKQRAPSLSIACGDAWPGLIDSAERAVRCVLPNNSVCRVRNTGCHYVKVYSRHLPCLFPQHGPGKKHERPIALVPWQRELVDAHPWALLRGLIHSDGCRIVNWASRTTDGVVTRYEYPRYFFTNTSTDIVRLFTDTLDAVGVAWKSYARPTGAVNISVARRASVALMDQYIGPKY</sequence>
<accession>A0AB33K1B0</accession>
<organism evidence="1">
    <name type="scientific">Kitasatospora sp. CMC57</name>
    <dbReference type="NCBI Taxonomy" id="3231513"/>
    <lineage>
        <taxon>Bacteria</taxon>
        <taxon>Bacillati</taxon>
        <taxon>Actinomycetota</taxon>
        <taxon>Actinomycetes</taxon>
        <taxon>Kitasatosporales</taxon>
        <taxon>Streptomycetaceae</taxon>
        <taxon>Kitasatospora</taxon>
    </lineage>
</organism>
<protein>
    <submittedName>
        <fullName evidence="1">Uncharacterized protein</fullName>
    </submittedName>
</protein>
<dbReference type="EMBL" id="AP035881">
    <property type="protein sequence ID" value="BFP48616.1"/>
    <property type="molecule type" value="Genomic_DNA"/>
</dbReference>
<reference evidence="1" key="1">
    <citation type="submission" date="2024-07" db="EMBL/GenBank/DDBJ databases">
        <title>Complete genome sequences of cellulolytic bacteria, Kitasatospora sp. CMC57 and Streptomyces sp. CMC78, isolated from Japanese agricultural soil.</title>
        <authorList>
            <person name="Hashimoto T."/>
            <person name="Ito M."/>
            <person name="Iwamoto M."/>
            <person name="Fukahori D."/>
            <person name="Shoda T."/>
            <person name="Sakoda M."/>
            <person name="Morohoshi T."/>
            <person name="Mitsuboshi M."/>
            <person name="Nishizawa T."/>
        </authorList>
    </citation>
    <scope>NUCLEOTIDE SEQUENCE</scope>
    <source>
        <strain evidence="1">CMC57</strain>
    </source>
</reference>